<proteinExistence type="predicted"/>
<gene>
    <name evidence="1" type="ORF">Q604_UNBC18548G0018</name>
</gene>
<dbReference type="NCBIfam" id="NF040910">
    <property type="entry name" value="CD1375_fam"/>
    <property type="match status" value="1"/>
</dbReference>
<dbReference type="InterPro" id="IPR047907">
    <property type="entry name" value="CD1375-like"/>
</dbReference>
<evidence type="ECO:0000313" key="1">
    <source>
        <dbReference type="EMBL" id="ETJ19146.1"/>
    </source>
</evidence>
<comment type="caution">
    <text evidence="1">The sequence shown here is derived from an EMBL/GenBank/DDBJ whole genome shotgun (WGS) entry which is preliminary data.</text>
</comment>
<protein>
    <submittedName>
        <fullName evidence="1">Uncharacterized protein</fullName>
    </submittedName>
</protein>
<dbReference type="AlphaFoldDB" id="W1WMJ3"/>
<name>W1WMJ3_9ZZZZ</name>
<sequence>MARIYANLIIKKLRTIEQVPKMFKDATLKILKQDGYDGYGEPLA</sequence>
<accession>W1WMJ3</accession>
<dbReference type="EMBL" id="AZMM01018548">
    <property type="protein sequence ID" value="ETJ19146.1"/>
    <property type="molecule type" value="Genomic_DNA"/>
</dbReference>
<reference evidence="1" key="1">
    <citation type="submission" date="2013-12" db="EMBL/GenBank/DDBJ databases">
        <title>A Varibaculum cambriense genome reconstructed from a premature infant gut community with otherwise low bacterial novelty that shifts toward anaerobic metabolism during the third week of life.</title>
        <authorList>
            <person name="Brown C.T."/>
            <person name="Sharon I."/>
            <person name="Thomas B.C."/>
            <person name="Castelle C.J."/>
            <person name="Morowitz M.J."/>
            <person name="Banfield J.F."/>
        </authorList>
    </citation>
    <scope>NUCLEOTIDE SEQUENCE</scope>
</reference>
<organism evidence="1">
    <name type="scientific">human gut metagenome</name>
    <dbReference type="NCBI Taxonomy" id="408170"/>
    <lineage>
        <taxon>unclassified sequences</taxon>
        <taxon>metagenomes</taxon>
        <taxon>organismal metagenomes</taxon>
    </lineage>
</organism>